<evidence type="ECO:0000313" key="4">
    <source>
        <dbReference type="Proteomes" id="UP000307756"/>
    </source>
</evidence>
<evidence type="ECO:0000259" key="2">
    <source>
        <dbReference type="Pfam" id="PF08486"/>
    </source>
</evidence>
<dbReference type="GO" id="GO:0030288">
    <property type="term" value="C:outer membrane-bounded periplasmic space"/>
    <property type="evidence" value="ECO:0007669"/>
    <property type="project" value="TreeGrafter"/>
</dbReference>
<gene>
    <name evidence="3" type="primary">spoIID</name>
    <name evidence="3" type="ORF">FA727_12865</name>
</gene>
<keyword evidence="4" id="KW-1185">Reference proteome</keyword>
<feature type="transmembrane region" description="Helical" evidence="1">
    <location>
        <begin position="7"/>
        <end position="30"/>
    </location>
</feature>
<dbReference type="InterPro" id="IPR051922">
    <property type="entry name" value="Bact_Sporulation_Assoc"/>
</dbReference>
<dbReference type="OrthoDB" id="9794671at2"/>
<dbReference type="AlphaFoldDB" id="A0A4U1D3Q2"/>
<dbReference type="InterPro" id="IPR013486">
    <property type="entry name" value="SpoIID/LytB"/>
</dbReference>
<protein>
    <submittedName>
        <fullName evidence="3">Stage II sporulation protein D</fullName>
    </submittedName>
</protein>
<proteinExistence type="predicted"/>
<dbReference type="Pfam" id="PF08486">
    <property type="entry name" value="SpoIID"/>
    <property type="match status" value="1"/>
</dbReference>
<dbReference type="NCBIfam" id="TIGR02870">
    <property type="entry name" value="spore_II_D"/>
    <property type="match status" value="1"/>
</dbReference>
<comment type="caution">
    <text evidence="3">The sequence shown here is derived from an EMBL/GenBank/DDBJ whole genome shotgun (WGS) entry which is preliminary data.</text>
</comment>
<evidence type="ECO:0000256" key="1">
    <source>
        <dbReference type="SAM" id="Phobius"/>
    </source>
</evidence>
<dbReference type="GO" id="GO:0030435">
    <property type="term" value="P:sporulation resulting in formation of a cellular spore"/>
    <property type="evidence" value="ECO:0007669"/>
    <property type="project" value="InterPro"/>
</dbReference>
<sequence>MIKMKPFALIAAVLFVVTIMIPTLLVLPFMEKTSGNEAEAAPEVEVETTQPAVEVAVYRSGLEKVEKLPLEEYLVGVVAAEMPADFELEALKAQALSARTYTVDWLMSGAKAEVPEGIDADISDTENNQVYKNDEELRKQWGKDYSWKISKIKEAVAATSGQILTFEGAPIYAAFFSTSNGYTENSEDYFQEPLPYLKSVESPWDVNTEKFHGQLVIKVKDFEKKLGVKLGDSAEVGKIVERTKGNRVAKVDINGKALTGKEVREGLGLKSSDFTWERKGDNVVINTKGNGHGVGMSQFGANGMAQEGKKYDEIVQYYYNGATIDTTKTLLTKITASR</sequence>
<name>A0A4U1D3Q2_9BACI</name>
<keyword evidence="1" id="KW-0472">Membrane</keyword>
<accession>A0A4U1D3Q2</accession>
<feature type="domain" description="Sporulation stage II protein D amidase enhancer LytB N-terminal" evidence="2">
    <location>
        <begin position="58"/>
        <end position="166"/>
    </location>
</feature>
<dbReference type="InterPro" id="IPR014225">
    <property type="entry name" value="Spore_II_D_firmicutes"/>
</dbReference>
<dbReference type="EMBL" id="SWBM01000002">
    <property type="protein sequence ID" value="TKC16951.1"/>
    <property type="molecule type" value="Genomic_DNA"/>
</dbReference>
<dbReference type="Proteomes" id="UP000307756">
    <property type="component" value="Unassembled WGS sequence"/>
</dbReference>
<dbReference type="PANTHER" id="PTHR30032:SF4">
    <property type="entry name" value="AMIDASE ENHANCER"/>
    <property type="match status" value="1"/>
</dbReference>
<dbReference type="RefSeq" id="WP_136831378.1">
    <property type="nucleotide sequence ID" value="NZ_SWBM01000002.1"/>
</dbReference>
<keyword evidence="1" id="KW-1133">Transmembrane helix</keyword>
<evidence type="ECO:0000313" key="3">
    <source>
        <dbReference type="EMBL" id="TKC16951.1"/>
    </source>
</evidence>
<reference evidence="3 4" key="1">
    <citation type="journal article" date="2011" name="J. Microbiol.">
        <title>Bacillus kyonggiensis sp. nov., isolated from soil of a lettuce field.</title>
        <authorList>
            <person name="Dong K."/>
            <person name="Lee S."/>
        </authorList>
    </citation>
    <scope>NUCLEOTIDE SEQUENCE [LARGE SCALE GENOMIC DNA]</scope>
    <source>
        <strain evidence="3 4">NB22</strain>
    </source>
</reference>
<dbReference type="PANTHER" id="PTHR30032">
    <property type="entry name" value="N-ACETYLMURAMOYL-L-ALANINE AMIDASE-RELATED"/>
    <property type="match status" value="1"/>
</dbReference>
<dbReference type="NCBIfam" id="TIGR02669">
    <property type="entry name" value="SpoIID_LytB"/>
    <property type="match status" value="1"/>
</dbReference>
<keyword evidence="1" id="KW-0812">Transmembrane</keyword>
<organism evidence="3 4">
    <name type="scientific">Robertmurraya kyonggiensis</name>
    <dbReference type="NCBI Taxonomy" id="1037680"/>
    <lineage>
        <taxon>Bacteria</taxon>
        <taxon>Bacillati</taxon>
        <taxon>Bacillota</taxon>
        <taxon>Bacilli</taxon>
        <taxon>Bacillales</taxon>
        <taxon>Bacillaceae</taxon>
        <taxon>Robertmurraya</taxon>
    </lineage>
</organism>
<dbReference type="InterPro" id="IPR013693">
    <property type="entry name" value="SpoIID/LytB_N"/>
</dbReference>